<dbReference type="EMBL" id="VIGI01000011">
    <property type="protein sequence ID" value="KAB8294302.1"/>
    <property type="molecule type" value="Genomic_DNA"/>
</dbReference>
<dbReference type="Proteomes" id="UP000326757">
    <property type="component" value="Unassembled WGS sequence"/>
</dbReference>
<keyword evidence="2" id="KW-1185">Reference proteome</keyword>
<name>A0A5N6JYR6_MONLA</name>
<gene>
    <name evidence="1" type="ORF">EYC80_009723</name>
</gene>
<accession>A0A5N6JYR6</accession>
<protein>
    <submittedName>
        <fullName evidence="1">Uncharacterized protein</fullName>
    </submittedName>
</protein>
<sequence length="68" mass="7912">MKLLTHLAIYLIAFRKKSITRRPAEIDSFSIITPDPSVTFYEFGAMRQWILYIICRWVGKGLGYQSLS</sequence>
<dbReference type="AlphaFoldDB" id="A0A5N6JYR6"/>
<evidence type="ECO:0000313" key="1">
    <source>
        <dbReference type="EMBL" id="KAB8294302.1"/>
    </source>
</evidence>
<proteinExistence type="predicted"/>
<reference evidence="1 2" key="1">
    <citation type="submission" date="2019-06" db="EMBL/GenBank/DDBJ databases">
        <title>Genome Sequence of the Brown Rot Fungal Pathogen Monilinia laxa.</title>
        <authorList>
            <person name="De Miccolis Angelini R.M."/>
            <person name="Landi L."/>
            <person name="Abate D."/>
            <person name="Pollastro S."/>
            <person name="Romanazzi G."/>
            <person name="Faretra F."/>
        </authorList>
    </citation>
    <scope>NUCLEOTIDE SEQUENCE [LARGE SCALE GENOMIC DNA]</scope>
    <source>
        <strain evidence="1 2">Mlax316</strain>
    </source>
</reference>
<organism evidence="1 2">
    <name type="scientific">Monilinia laxa</name>
    <name type="common">Brown rot fungus</name>
    <name type="synonym">Sclerotinia laxa</name>
    <dbReference type="NCBI Taxonomy" id="61186"/>
    <lineage>
        <taxon>Eukaryota</taxon>
        <taxon>Fungi</taxon>
        <taxon>Dikarya</taxon>
        <taxon>Ascomycota</taxon>
        <taxon>Pezizomycotina</taxon>
        <taxon>Leotiomycetes</taxon>
        <taxon>Helotiales</taxon>
        <taxon>Sclerotiniaceae</taxon>
        <taxon>Monilinia</taxon>
    </lineage>
</organism>
<comment type="caution">
    <text evidence="1">The sequence shown here is derived from an EMBL/GenBank/DDBJ whole genome shotgun (WGS) entry which is preliminary data.</text>
</comment>
<evidence type="ECO:0000313" key="2">
    <source>
        <dbReference type="Proteomes" id="UP000326757"/>
    </source>
</evidence>